<dbReference type="InterPro" id="IPR050922">
    <property type="entry name" value="LytR/CpsA/Psr_CW_biosynth"/>
</dbReference>
<organism evidence="4 5">
    <name type="scientific">candidate division CPR3 bacterium GW2011_GWF2_35_18</name>
    <dbReference type="NCBI Taxonomy" id="1618350"/>
    <lineage>
        <taxon>Bacteria</taxon>
        <taxon>Bacteria division CPR3</taxon>
    </lineage>
</organism>
<comment type="caution">
    <text evidence="4">The sequence shown here is derived from an EMBL/GenBank/DDBJ whole genome shotgun (WGS) entry which is preliminary data.</text>
</comment>
<feature type="domain" description="Cell envelope-related transcriptional attenuator" evidence="2">
    <location>
        <begin position="119"/>
        <end position="196"/>
    </location>
</feature>
<sequence length="413" mass="47550">MVTSRLKMIKKRKSFAKKIINPKPRYIEKRGYRKIGVTVERSRRKKRTFLISILLIILLPLLGLILWQGVRITKIMLKPFDLALGNFERNTTWKGKTQLNILFLVLSSLDKKTATVENIYLIEVDKENENLRILKIPNDIDVDVAKGMGEYRLDKVYALGAIQDKKENMTLFKDTIEKNFAIPIDRYIAVDSSFPQFIDDSINFNQKELNSSAVSDLLKNNKNILNGISGVFNILKLKEESQGYISTNLAASEFLLFGSTLGKIEGEKLSYREFSNDLYTETEEEDEKHKQLEQIKLDFFIQTNFYDYLVRQERLKIKIYNATNTPQIASKASRLISNMGAEVIDLSNHENEKVSIIQVSSDMANSETVKRVRDAFRATIKIVQIDPIERADLKLIIGENWSFRMEGTIGENE</sequence>
<dbReference type="InterPro" id="IPR004474">
    <property type="entry name" value="LytR_CpsA_psr"/>
</dbReference>
<evidence type="ECO:0000259" key="2">
    <source>
        <dbReference type="Pfam" id="PF03816"/>
    </source>
</evidence>
<comment type="similarity">
    <text evidence="1">Belongs to the LytR/CpsA/Psr (LCP) family.</text>
</comment>
<dbReference type="PANTHER" id="PTHR33392:SF6">
    <property type="entry name" value="POLYISOPRENYL-TEICHOIC ACID--PEPTIDOGLYCAN TEICHOIC ACID TRANSFERASE TAGU"/>
    <property type="match status" value="1"/>
</dbReference>
<dbReference type="Gene3D" id="3.40.630.190">
    <property type="entry name" value="LCP protein"/>
    <property type="match status" value="1"/>
</dbReference>
<proteinExistence type="inferred from homology"/>
<dbReference type="STRING" id="1618350.UR67_C0002G0040"/>
<evidence type="ECO:0000313" key="5">
    <source>
        <dbReference type="Proteomes" id="UP000034581"/>
    </source>
</evidence>
<dbReference type="EMBL" id="LBQB01000002">
    <property type="protein sequence ID" value="KKP69920.1"/>
    <property type="molecule type" value="Genomic_DNA"/>
</dbReference>
<feature type="domain" description="LytR/CpsA/Psr regulator C-terminal" evidence="3">
    <location>
        <begin position="315"/>
        <end position="401"/>
    </location>
</feature>
<dbReference type="PANTHER" id="PTHR33392">
    <property type="entry name" value="POLYISOPRENYL-TEICHOIC ACID--PEPTIDOGLYCAN TEICHOIC ACID TRANSFERASE TAGU"/>
    <property type="match status" value="1"/>
</dbReference>
<dbReference type="Pfam" id="PF03816">
    <property type="entry name" value="LytR_cpsA_psr"/>
    <property type="match status" value="1"/>
</dbReference>
<evidence type="ECO:0000313" key="4">
    <source>
        <dbReference type="EMBL" id="KKP69920.1"/>
    </source>
</evidence>
<reference evidence="4 5" key="1">
    <citation type="journal article" date="2015" name="Nature">
        <title>rRNA introns, odd ribosomes, and small enigmatic genomes across a large radiation of phyla.</title>
        <authorList>
            <person name="Brown C.T."/>
            <person name="Hug L.A."/>
            <person name="Thomas B.C."/>
            <person name="Sharon I."/>
            <person name="Castelle C.J."/>
            <person name="Singh A."/>
            <person name="Wilkins M.J."/>
            <person name="Williams K.H."/>
            <person name="Banfield J.F."/>
        </authorList>
    </citation>
    <scope>NUCLEOTIDE SEQUENCE [LARGE SCALE GENOMIC DNA]</scope>
</reference>
<gene>
    <name evidence="4" type="ORF">UR67_C0002G0040</name>
</gene>
<protein>
    <recommendedName>
        <fullName evidence="6">LytR/CpsA/Psr regulator C-terminal domain-containing protein</fullName>
    </recommendedName>
</protein>
<evidence type="ECO:0000259" key="3">
    <source>
        <dbReference type="Pfam" id="PF13399"/>
    </source>
</evidence>
<accession>A0A0G0E3M5</accession>
<dbReference type="AlphaFoldDB" id="A0A0G0E3M5"/>
<dbReference type="InterPro" id="IPR027381">
    <property type="entry name" value="LytR/CpsA/Psr_C"/>
</dbReference>
<evidence type="ECO:0008006" key="6">
    <source>
        <dbReference type="Google" id="ProtNLM"/>
    </source>
</evidence>
<evidence type="ECO:0000256" key="1">
    <source>
        <dbReference type="ARBA" id="ARBA00006068"/>
    </source>
</evidence>
<dbReference type="Proteomes" id="UP000034581">
    <property type="component" value="Unassembled WGS sequence"/>
</dbReference>
<dbReference type="Pfam" id="PF13399">
    <property type="entry name" value="LytR_C"/>
    <property type="match status" value="1"/>
</dbReference>
<name>A0A0G0E3M5_UNCC3</name>